<name>A0A2U3DRX3_PURLI</name>
<proteinExistence type="predicted"/>
<gene>
    <name evidence="2" type="ORF">PCL_08369</name>
</gene>
<dbReference type="Proteomes" id="UP000245956">
    <property type="component" value="Unassembled WGS sequence"/>
</dbReference>
<organism evidence="2 3">
    <name type="scientific">Purpureocillium lilacinum</name>
    <name type="common">Paecilomyces lilacinus</name>
    <dbReference type="NCBI Taxonomy" id="33203"/>
    <lineage>
        <taxon>Eukaryota</taxon>
        <taxon>Fungi</taxon>
        <taxon>Dikarya</taxon>
        <taxon>Ascomycota</taxon>
        <taxon>Pezizomycotina</taxon>
        <taxon>Sordariomycetes</taxon>
        <taxon>Hypocreomycetidae</taxon>
        <taxon>Hypocreales</taxon>
        <taxon>Ophiocordycipitaceae</taxon>
        <taxon>Purpureocillium</taxon>
    </lineage>
</organism>
<evidence type="ECO:0000256" key="1">
    <source>
        <dbReference type="SAM" id="MobiDB-lite"/>
    </source>
</evidence>
<sequence length="342" mass="39122">MSFSNVHFDQVHLKNEALMRLFMWSNTVEQTGLFERINHLQQRDQLDVITVLLKLMKPKHRDYILKQWEDDKEFWDDAFLAFQSAVKKSQEFDASVLLPDAEEIWKCFICGIGLEGGSVKLKQCGACVSHYACWESVLRRVRLKRLNQNYPFIGPCHCSYLGRGPEDDWNYLLGHKKQQDFGLYEKALEGMEPRKKKRFVDDLEGPDDAADTANKRRKADHDSAESESEGTAESDQIDEDTEQDGAPRSRGSAGDKRKRDEGNIEIDPAYKKSRMSGTAEDVDDAMYEAPTAENMLRQENDTAIETVAEDDTVEHGMKRKASVDMPDNEQSKKPRQDGELST</sequence>
<feature type="compositionally biased region" description="Basic and acidic residues" evidence="1">
    <location>
        <begin position="329"/>
        <end position="342"/>
    </location>
</feature>
<evidence type="ECO:0000313" key="3">
    <source>
        <dbReference type="Proteomes" id="UP000245956"/>
    </source>
</evidence>
<evidence type="ECO:0000313" key="2">
    <source>
        <dbReference type="EMBL" id="PWI65010.1"/>
    </source>
</evidence>
<protein>
    <submittedName>
        <fullName evidence="2">Uncharacterized protein</fullName>
    </submittedName>
</protein>
<dbReference type="AlphaFoldDB" id="A0A2U3DRX3"/>
<feature type="compositionally biased region" description="Acidic residues" evidence="1">
    <location>
        <begin position="225"/>
        <end position="243"/>
    </location>
</feature>
<comment type="caution">
    <text evidence="2">The sequence shown here is derived from an EMBL/GenBank/DDBJ whole genome shotgun (WGS) entry which is preliminary data.</text>
</comment>
<feature type="compositionally biased region" description="Basic and acidic residues" evidence="1">
    <location>
        <begin position="253"/>
        <end position="262"/>
    </location>
</feature>
<reference evidence="2 3" key="1">
    <citation type="journal article" date="2016" name="Front. Microbiol.">
        <title>Genome and transcriptome sequences reveal the specific parasitism of the nematophagous Purpureocillium lilacinum 36-1.</title>
        <authorList>
            <person name="Xie J."/>
            <person name="Li S."/>
            <person name="Mo C."/>
            <person name="Xiao X."/>
            <person name="Peng D."/>
            <person name="Wang G."/>
            <person name="Xiao Y."/>
        </authorList>
    </citation>
    <scope>NUCLEOTIDE SEQUENCE [LARGE SCALE GENOMIC DNA]</scope>
    <source>
        <strain evidence="2 3">36-1</strain>
    </source>
</reference>
<feature type="region of interest" description="Disordered" evidence="1">
    <location>
        <begin position="195"/>
        <end position="342"/>
    </location>
</feature>
<accession>A0A2U3DRX3</accession>
<dbReference type="EMBL" id="LCWV01000040">
    <property type="protein sequence ID" value="PWI65010.1"/>
    <property type="molecule type" value="Genomic_DNA"/>
</dbReference>